<dbReference type="Pfam" id="PF00144">
    <property type="entry name" value="Beta-lactamase"/>
    <property type="match status" value="1"/>
</dbReference>
<organism evidence="2 3">
    <name type="scientific">Serratia proteamaculans</name>
    <dbReference type="NCBI Taxonomy" id="28151"/>
    <lineage>
        <taxon>Bacteria</taxon>
        <taxon>Pseudomonadati</taxon>
        <taxon>Pseudomonadota</taxon>
        <taxon>Gammaproteobacteria</taxon>
        <taxon>Enterobacterales</taxon>
        <taxon>Yersiniaceae</taxon>
        <taxon>Serratia</taxon>
    </lineage>
</organism>
<sequence length="385" mass="41843">MTTVNQSLAERVQAVSRQAISEEHIVGSVVLVAQHGKVIYAAASGYADREQQRPMLRETQFRLSSVSKPYITLAAMRMVEQHKLGLDDVVSRWLPWFTPALSDGRRPEIKIRHLLSHTAGLDYRFNQPEGGPYQRLGIQDGMALSSLTLEQNLRLLAQAELLVEPGREFHYSLAIDVLGAVLEAVAGEPLPQLFKRWVAQPLGLSNTGFYTTNADNLATAYHDSAARPEPIHDGMQLTLPEGFGFDIELSPSRAFDPHAFASGGAGMIGNADDVLRLVETLRNGGEGILQPANVELMRQAHVGADAETQGPGWGFGFGGAVLVDAQLAATPQHNGTLQWGGVYGHSWFYDPQVALSVVALTNTAFEGMSGMYPQQIRDAVYGNQG</sequence>
<accession>A0A5Q2VJ36</accession>
<evidence type="ECO:0000313" key="2">
    <source>
        <dbReference type="EMBL" id="QGH63905.1"/>
    </source>
</evidence>
<name>A0A5Q2VJ36_SERPR</name>
<dbReference type="InterPro" id="IPR001466">
    <property type="entry name" value="Beta-lactam-related"/>
</dbReference>
<dbReference type="SUPFAM" id="SSF56601">
    <property type="entry name" value="beta-lactamase/transpeptidase-like"/>
    <property type="match status" value="1"/>
</dbReference>
<dbReference type="PANTHER" id="PTHR43283:SF3">
    <property type="entry name" value="BETA-LACTAMASE FAMILY PROTEIN (AFU_ORTHOLOGUE AFUA_5G07500)"/>
    <property type="match status" value="1"/>
</dbReference>
<dbReference type="PANTHER" id="PTHR43283">
    <property type="entry name" value="BETA-LACTAMASE-RELATED"/>
    <property type="match status" value="1"/>
</dbReference>
<feature type="domain" description="Beta-lactamase-related" evidence="1">
    <location>
        <begin position="17"/>
        <end position="366"/>
    </location>
</feature>
<gene>
    <name evidence="2" type="ORF">GHV41_24915</name>
</gene>
<dbReference type="InterPro" id="IPR012338">
    <property type="entry name" value="Beta-lactam/transpept-like"/>
</dbReference>
<evidence type="ECO:0000313" key="3">
    <source>
        <dbReference type="Proteomes" id="UP000381260"/>
    </source>
</evidence>
<protein>
    <submittedName>
        <fullName evidence="2">Serine hydrolase</fullName>
    </submittedName>
</protein>
<dbReference type="GO" id="GO:0016787">
    <property type="term" value="F:hydrolase activity"/>
    <property type="evidence" value="ECO:0007669"/>
    <property type="project" value="UniProtKB-KW"/>
</dbReference>
<keyword evidence="2" id="KW-0378">Hydrolase</keyword>
<dbReference type="EMBL" id="CP045913">
    <property type="protein sequence ID" value="QGH63905.1"/>
    <property type="molecule type" value="Genomic_DNA"/>
</dbReference>
<dbReference type="AlphaFoldDB" id="A0A5Q2VJ36"/>
<dbReference type="Gene3D" id="3.40.710.10">
    <property type="entry name" value="DD-peptidase/beta-lactamase superfamily"/>
    <property type="match status" value="1"/>
</dbReference>
<proteinExistence type="predicted"/>
<reference evidence="2 3" key="1">
    <citation type="submission" date="2019-11" db="EMBL/GenBank/DDBJ databases">
        <title>The Phosphoenolpyruvate Phosphotransferase System Regulates Serratia proteamaculans 336X Biofilm Formation and Wheat Roots colonization.</title>
        <authorList>
            <person name="Liu F."/>
        </authorList>
    </citation>
    <scope>NUCLEOTIDE SEQUENCE [LARGE SCALE GENOMIC DNA]</scope>
    <source>
        <strain evidence="2 3">336X</strain>
    </source>
</reference>
<dbReference type="InterPro" id="IPR050789">
    <property type="entry name" value="Diverse_Enzym_Activities"/>
</dbReference>
<dbReference type="Proteomes" id="UP000381260">
    <property type="component" value="Chromosome"/>
</dbReference>
<evidence type="ECO:0000259" key="1">
    <source>
        <dbReference type="Pfam" id="PF00144"/>
    </source>
</evidence>
<dbReference type="RefSeq" id="WP_153860563.1">
    <property type="nucleotide sequence ID" value="NZ_CP045913.1"/>
</dbReference>